<evidence type="ECO:0000256" key="6">
    <source>
        <dbReference type="ARBA" id="ARBA00022679"/>
    </source>
</evidence>
<proteinExistence type="inferred from homology"/>
<dbReference type="PANTHER" id="PTHR43356">
    <property type="entry name" value="PHOSPHATE ACETYLTRANSFERASE"/>
    <property type="match status" value="1"/>
</dbReference>
<gene>
    <name evidence="10" type="primary">pta</name>
    <name evidence="10" type="ORF">H8693_03375</name>
</gene>
<dbReference type="InterPro" id="IPR042113">
    <property type="entry name" value="P_AcTrfase_dom1"/>
</dbReference>
<dbReference type="SUPFAM" id="SSF53659">
    <property type="entry name" value="Isocitrate/Isopropylmalate dehydrogenase-like"/>
    <property type="match status" value="1"/>
</dbReference>
<dbReference type="NCBIfam" id="TIGR00651">
    <property type="entry name" value="pta"/>
    <property type="match status" value="1"/>
</dbReference>
<dbReference type="RefSeq" id="WP_178621792.1">
    <property type="nucleotide sequence ID" value="NZ_JACRSS010000001.1"/>
</dbReference>
<evidence type="ECO:0000256" key="8">
    <source>
        <dbReference type="ARBA" id="ARBA00031108"/>
    </source>
</evidence>
<dbReference type="AlphaFoldDB" id="A0A926HS12"/>
<comment type="pathway">
    <text evidence="2">Metabolic intermediate biosynthesis; acetyl-CoA biosynthesis; acetyl-CoA from acetate: step 2/2.</text>
</comment>
<keyword evidence="6 10" id="KW-0808">Transferase</keyword>
<dbReference type="EMBL" id="JACRSS010000001">
    <property type="protein sequence ID" value="MBC8537977.1"/>
    <property type="molecule type" value="Genomic_DNA"/>
</dbReference>
<evidence type="ECO:0000256" key="4">
    <source>
        <dbReference type="ARBA" id="ARBA00012707"/>
    </source>
</evidence>
<organism evidence="10 11">
    <name type="scientific">Guopingia tenuis</name>
    <dbReference type="NCBI Taxonomy" id="2763656"/>
    <lineage>
        <taxon>Bacteria</taxon>
        <taxon>Bacillati</taxon>
        <taxon>Bacillota</taxon>
        <taxon>Clostridia</taxon>
        <taxon>Christensenellales</taxon>
        <taxon>Christensenellaceae</taxon>
        <taxon>Guopingia</taxon>
    </lineage>
</organism>
<dbReference type="InterPro" id="IPR002505">
    <property type="entry name" value="PTA_PTB"/>
</dbReference>
<dbReference type="InterPro" id="IPR050500">
    <property type="entry name" value="Phos_Acetyltrans/Butyryltrans"/>
</dbReference>
<keyword evidence="11" id="KW-1185">Reference proteome</keyword>
<evidence type="ECO:0000313" key="10">
    <source>
        <dbReference type="EMBL" id="MBC8537977.1"/>
    </source>
</evidence>
<evidence type="ECO:0000256" key="3">
    <source>
        <dbReference type="ARBA" id="ARBA00005656"/>
    </source>
</evidence>
<evidence type="ECO:0000259" key="9">
    <source>
        <dbReference type="Pfam" id="PF01515"/>
    </source>
</evidence>
<comment type="catalytic activity">
    <reaction evidence="1">
        <text>acetyl-CoA + phosphate = acetyl phosphate + CoA</text>
        <dbReference type="Rhea" id="RHEA:19521"/>
        <dbReference type="ChEBI" id="CHEBI:22191"/>
        <dbReference type="ChEBI" id="CHEBI:43474"/>
        <dbReference type="ChEBI" id="CHEBI:57287"/>
        <dbReference type="ChEBI" id="CHEBI:57288"/>
        <dbReference type="EC" id="2.3.1.8"/>
    </reaction>
</comment>
<dbReference type="InterPro" id="IPR012147">
    <property type="entry name" value="P_Ac_Bu_trans"/>
</dbReference>
<reference evidence="10" key="1">
    <citation type="submission" date="2020-08" db="EMBL/GenBank/DDBJ databases">
        <title>Genome public.</title>
        <authorList>
            <person name="Liu C."/>
            <person name="Sun Q."/>
        </authorList>
    </citation>
    <scope>NUCLEOTIDE SEQUENCE</scope>
    <source>
        <strain evidence="10">NSJ-63</strain>
    </source>
</reference>
<comment type="similarity">
    <text evidence="3">Belongs to the phosphate acetyltransferase and butyryltransferase family.</text>
</comment>
<evidence type="ECO:0000256" key="5">
    <source>
        <dbReference type="ARBA" id="ARBA00021528"/>
    </source>
</evidence>
<sequence length="331" mass="34527">MALMDAIKAKAKADVKHIVLAEGTEPRTVEAAGIIAKEGLAKVTLLGDVDEIKKVAAGKSLEGVNLIDPEKQANFDEYVNDFYEMRKKKGMTPEKARETMKNTLYYATMMIKKGAADGMVAGAINSTGNTIRPALQIIKTAPGISIVSSCFLMEVPDKSYGDNGVLVFGDCAICINPSAEELAAIAAASAATGKALAGIDPRIAMLSFSTKGSAKHELVDKVVEATNILKEAHPELNVDGELQADAALVESVGQLKSPGSSVAGKANVLIFPDIQAGNIGYKLVQRLAGAEAIGPICQGLAKPVNDLSRGCSVSDIVSVVAMTAVQAQQAE</sequence>
<evidence type="ECO:0000256" key="2">
    <source>
        <dbReference type="ARBA" id="ARBA00004989"/>
    </source>
</evidence>
<protein>
    <recommendedName>
        <fullName evidence="5">Phosphate acetyltransferase</fullName>
        <ecNumber evidence="4">2.3.1.8</ecNumber>
    </recommendedName>
    <alternativeName>
        <fullName evidence="8">Phosphotransacetylase</fullName>
    </alternativeName>
</protein>
<dbReference type="InterPro" id="IPR042112">
    <property type="entry name" value="P_AcTrfase_dom2"/>
</dbReference>
<evidence type="ECO:0000256" key="1">
    <source>
        <dbReference type="ARBA" id="ARBA00000705"/>
    </source>
</evidence>
<keyword evidence="7 10" id="KW-0012">Acyltransferase</keyword>
<dbReference type="PANTHER" id="PTHR43356:SF3">
    <property type="entry name" value="PHOSPHATE ACETYLTRANSFERASE"/>
    <property type="match status" value="1"/>
</dbReference>
<dbReference type="EC" id="2.3.1.8" evidence="4"/>
<name>A0A926HS12_9FIRM</name>
<dbReference type="InterPro" id="IPR004614">
    <property type="entry name" value="P_AcTrfase"/>
</dbReference>
<dbReference type="Pfam" id="PF01515">
    <property type="entry name" value="PTA_PTB"/>
    <property type="match status" value="1"/>
</dbReference>
<comment type="caution">
    <text evidence="10">The sequence shown here is derived from an EMBL/GenBank/DDBJ whole genome shotgun (WGS) entry which is preliminary data.</text>
</comment>
<accession>A0A926HS12</accession>
<dbReference type="NCBIfam" id="NF007233">
    <property type="entry name" value="PRK09653.1"/>
    <property type="match status" value="1"/>
</dbReference>
<dbReference type="Gene3D" id="3.40.50.10750">
    <property type="entry name" value="Isocitrate/Isopropylmalate dehydrogenase-like"/>
    <property type="match status" value="1"/>
</dbReference>
<dbReference type="Proteomes" id="UP000617951">
    <property type="component" value="Unassembled WGS sequence"/>
</dbReference>
<dbReference type="NCBIfam" id="NF004167">
    <property type="entry name" value="PRK05632.1"/>
    <property type="match status" value="1"/>
</dbReference>
<feature type="domain" description="Phosphate acetyl/butaryl transferase" evidence="9">
    <location>
        <begin position="3"/>
        <end position="324"/>
    </location>
</feature>
<evidence type="ECO:0000313" key="11">
    <source>
        <dbReference type="Proteomes" id="UP000617951"/>
    </source>
</evidence>
<dbReference type="Gene3D" id="3.40.50.10950">
    <property type="match status" value="1"/>
</dbReference>
<dbReference type="PIRSF" id="PIRSF000428">
    <property type="entry name" value="P_Ac_trans"/>
    <property type="match status" value="1"/>
</dbReference>
<evidence type="ECO:0000256" key="7">
    <source>
        <dbReference type="ARBA" id="ARBA00023315"/>
    </source>
</evidence>
<dbReference type="GO" id="GO:0008959">
    <property type="term" value="F:phosphate acetyltransferase activity"/>
    <property type="evidence" value="ECO:0007669"/>
    <property type="project" value="UniProtKB-EC"/>
</dbReference>